<gene>
    <name evidence="1" type="ORF">METZ01_LOCUS151307</name>
</gene>
<dbReference type="EMBL" id="UINC01024569">
    <property type="protein sequence ID" value="SVA98453.1"/>
    <property type="molecule type" value="Genomic_DNA"/>
</dbReference>
<evidence type="ECO:0000313" key="1">
    <source>
        <dbReference type="EMBL" id="SVA98453.1"/>
    </source>
</evidence>
<name>A0A382ABZ0_9ZZZZ</name>
<accession>A0A382ABZ0</accession>
<organism evidence="1">
    <name type="scientific">marine metagenome</name>
    <dbReference type="NCBI Taxonomy" id="408172"/>
    <lineage>
        <taxon>unclassified sequences</taxon>
        <taxon>metagenomes</taxon>
        <taxon>ecological metagenomes</taxon>
    </lineage>
</organism>
<protein>
    <submittedName>
        <fullName evidence="1">Uncharacterized protein</fullName>
    </submittedName>
</protein>
<proteinExistence type="predicted"/>
<reference evidence="1" key="1">
    <citation type="submission" date="2018-05" db="EMBL/GenBank/DDBJ databases">
        <authorList>
            <person name="Lanie J.A."/>
            <person name="Ng W.-L."/>
            <person name="Kazmierczak K.M."/>
            <person name="Andrzejewski T.M."/>
            <person name="Davidsen T.M."/>
            <person name="Wayne K.J."/>
            <person name="Tettelin H."/>
            <person name="Glass J.I."/>
            <person name="Rusch D."/>
            <person name="Podicherti R."/>
            <person name="Tsui H.-C.T."/>
            <person name="Winkler M.E."/>
        </authorList>
    </citation>
    <scope>NUCLEOTIDE SEQUENCE</scope>
</reference>
<dbReference type="AlphaFoldDB" id="A0A382ABZ0"/>
<sequence>MSQFRQKILVLYLHTPNLDSHVVAWSEYDGTGRSNATTGDSDQPPYNSVLSAMKDGWRVVQFPQQFPAHPGMEYQTAYLRFEYILEKMEKIND</sequence>